<dbReference type="PANTHER" id="PTHR34614">
    <property type="match status" value="1"/>
</dbReference>
<sequence length="456" mass="52604">MLKELAIQSGLMRDLKAIFPHNWAEILSLAMFFVIYPDQNLANYDVTAAHCDFPSPPLSSQRISELLASITFKQREQYMKLRLACSTKANSSNYLAFDTTSISSFSQTLNKVAFGHNKEDPEMVMLKIALLIDEITGEPLYYKVLDGSIADVTLLRNLFAELSKLDAEQINLVLDRGFCSENNFQMMFRNNIGFAAGLKSDLKIAQQALQEFVPQLTLALPQQHYPEIDCYCATKKIEWYSSSRTFGKEYSPFYIHVYYDLQRETSEKTHMTALVESFRLRLEKGNVPNSLVFKEFFKLKPSAKKQDPAAEKYQFDVNSWVKFTKSCGFFVLGSNEISSAPQALNIYRQKDVVEKAFNNYKDKCGGRRMRCQETSLDGKVFIIYLSLCLRLILQRRLEQAKKNPLDTPRIIDELNSIVLFRHDVEGKVRHYWQEWPKRYRELLEELGVETPAPLVL</sequence>
<accession>A0A227KQD0</accession>
<organism evidence="2 3">
    <name type="scientific">Turicimonas muris</name>
    <dbReference type="NCBI Taxonomy" id="1796652"/>
    <lineage>
        <taxon>Bacteria</taxon>
        <taxon>Pseudomonadati</taxon>
        <taxon>Pseudomonadota</taxon>
        <taxon>Betaproteobacteria</taxon>
        <taxon>Burkholderiales</taxon>
        <taxon>Sutterellaceae</taxon>
        <taxon>Turicimonas</taxon>
    </lineage>
</organism>
<dbReference type="GO" id="GO:0003677">
    <property type="term" value="F:DNA binding"/>
    <property type="evidence" value="ECO:0007669"/>
    <property type="project" value="InterPro"/>
</dbReference>
<dbReference type="Proteomes" id="UP000214610">
    <property type="component" value="Unassembled WGS sequence"/>
</dbReference>
<comment type="caution">
    <text evidence="2">The sequence shown here is derived from an EMBL/GenBank/DDBJ whole genome shotgun (WGS) entry which is preliminary data.</text>
</comment>
<gene>
    <name evidence="2" type="ORF">ADH67_05950</name>
</gene>
<dbReference type="GO" id="GO:0004803">
    <property type="term" value="F:transposase activity"/>
    <property type="evidence" value="ECO:0007669"/>
    <property type="project" value="InterPro"/>
</dbReference>
<name>A0A227KQD0_9BURK</name>
<dbReference type="GO" id="GO:0006313">
    <property type="term" value="P:DNA transposition"/>
    <property type="evidence" value="ECO:0007669"/>
    <property type="project" value="InterPro"/>
</dbReference>
<keyword evidence="3" id="KW-1185">Reference proteome</keyword>
<protein>
    <recommendedName>
        <fullName evidence="1">Transposase IS4-like domain-containing protein</fullName>
    </recommendedName>
</protein>
<reference evidence="3" key="1">
    <citation type="submission" date="2017-05" db="EMBL/GenBank/DDBJ databases">
        <title>Improved OligoMM genomes.</title>
        <authorList>
            <person name="Garzetti D."/>
        </authorList>
    </citation>
    <scope>NUCLEOTIDE SEQUENCE [LARGE SCALE GENOMIC DNA]</scope>
    <source>
        <strain evidence="3">YL45</strain>
    </source>
</reference>
<dbReference type="AlphaFoldDB" id="A0A227KQD0"/>
<evidence type="ECO:0000259" key="1">
    <source>
        <dbReference type="Pfam" id="PF01609"/>
    </source>
</evidence>
<proteinExistence type="predicted"/>
<evidence type="ECO:0000313" key="2">
    <source>
        <dbReference type="EMBL" id="OXE49671.1"/>
    </source>
</evidence>
<dbReference type="PANTHER" id="PTHR34614:SF2">
    <property type="entry name" value="TRANSPOSASE IS4-LIKE DOMAIN-CONTAINING PROTEIN"/>
    <property type="match status" value="1"/>
</dbReference>
<dbReference type="InterPro" id="IPR002559">
    <property type="entry name" value="Transposase_11"/>
</dbReference>
<dbReference type="EMBL" id="NHMP01000003">
    <property type="protein sequence ID" value="OXE49671.1"/>
    <property type="molecule type" value="Genomic_DNA"/>
</dbReference>
<dbReference type="Pfam" id="PF01609">
    <property type="entry name" value="DDE_Tnp_1"/>
    <property type="match status" value="1"/>
</dbReference>
<feature type="domain" description="Transposase IS4-like" evidence="1">
    <location>
        <begin position="96"/>
        <end position="372"/>
    </location>
</feature>
<evidence type="ECO:0000313" key="3">
    <source>
        <dbReference type="Proteomes" id="UP000214610"/>
    </source>
</evidence>